<proteinExistence type="predicted"/>
<dbReference type="AlphaFoldDB" id="A0AAU7FCD5"/>
<reference evidence="1" key="1">
    <citation type="submission" date="2024-05" db="EMBL/GenBank/DDBJ databases">
        <authorList>
            <person name="Yang L."/>
            <person name="Pan L."/>
        </authorList>
    </citation>
    <scope>NUCLEOTIDE SEQUENCE</scope>
    <source>
        <strain evidence="1">FCG-7</strain>
    </source>
</reference>
<accession>A0AAU7FCD5</accession>
<dbReference type="KEGG" id="cmav:ABHF33_03300"/>
<protein>
    <recommendedName>
        <fullName evidence="2">Chemotaxis methyl-accepting receptor HlyB-like 4HB MCP domain-containing protein</fullName>
    </recommendedName>
</protein>
<sequence>MRLKPRIFILTVLISCISALGALWVTRILAENVIETWAVRYANLQTQYLKTKTLEPVLREIVTAKRLAADPMIKNWATTPDNQTYTQQALKQMEGFRKQFKEEQIFVALAQSSSYYYNNASNEFGGTVNCFTSLNPTKVETPGSLS</sequence>
<dbReference type="RefSeq" id="WP_348945633.1">
    <property type="nucleotide sequence ID" value="NZ_CP157355.1"/>
</dbReference>
<name>A0AAU7FCD5_9NEIS</name>
<gene>
    <name evidence="1" type="ORF">ABHF33_03300</name>
</gene>
<evidence type="ECO:0008006" key="2">
    <source>
        <dbReference type="Google" id="ProtNLM"/>
    </source>
</evidence>
<organism evidence="1">
    <name type="scientific">Chitinibacter mangrovi</name>
    <dbReference type="NCBI Taxonomy" id="3153927"/>
    <lineage>
        <taxon>Bacteria</taxon>
        <taxon>Pseudomonadati</taxon>
        <taxon>Pseudomonadota</taxon>
        <taxon>Betaproteobacteria</taxon>
        <taxon>Neisseriales</taxon>
        <taxon>Chitinibacteraceae</taxon>
        <taxon>Chitinibacter</taxon>
    </lineage>
</organism>
<dbReference type="EMBL" id="CP157355">
    <property type="protein sequence ID" value="XBM01331.1"/>
    <property type="molecule type" value="Genomic_DNA"/>
</dbReference>
<evidence type="ECO:0000313" key="1">
    <source>
        <dbReference type="EMBL" id="XBM01331.1"/>
    </source>
</evidence>